<gene>
    <name evidence="2" type="ORF">FYJ24_07775</name>
</gene>
<reference evidence="2 3" key="1">
    <citation type="submission" date="2019-08" db="EMBL/GenBank/DDBJ databases">
        <title>In-depth cultivation of the pig gut microbiome towards novel bacterial diversity and tailored functional studies.</title>
        <authorList>
            <person name="Wylensek D."/>
            <person name="Hitch T.C.A."/>
            <person name="Clavel T."/>
        </authorList>
    </citation>
    <scope>NUCLEOTIDE SEQUENCE [LARGE SCALE GENOMIC DNA]</scope>
    <source>
        <strain evidence="2 3">WB03_NA08</strain>
    </source>
</reference>
<keyword evidence="1" id="KW-0732">Signal</keyword>
<name>A0A6N7W5S7_9ACTO</name>
<sequence>MLRKNISRATLGASAVAAAFVLAACSSGGTAESGGEAESTSSASSDEKITLTVATFNEFGYSDELLQEYMDAHPNITIVHNRAAKSDDARANYFQKLGKTGLADIEAVEVDWMPEVMEYADLLAPVPEDLKSRWLDWKVEGATDSAGNLIGYGTDIGPEGICYRSDLFEAAGLPTDREEVAKLLEGDWNKFFEVGDQYVAGSGGKAFYDSAGAIAQGMLNQVEAAFEDPETGEIIATTNPEVKEIWDQLNKASETQSAKLGQWSDDWYAGMSNGDFAATLCPGWFLGIIADNAPDVTTWDIANVFPNGGGNWGGSYLTIPANGAHVTEAQELADWLTSPEVQLKAFENVGTFPSQKEALSSSELLDSKNEYFNDAPIGQILADRANAVTVSPFKGPNYFKVMTAFQDALTRVADGAETPDVSWNKFVEEVGAIK</sequence>
<evidence type="ECO:0000256" key="1">
    <source>
        <dbReference type="SAM" id="SignalP"/>
    </source>
</evidence>
<dbReference type="Proteomes" id="UP000470875">
    <property type="component" value="Unassembled WGS sequence"/>
</dbReference>
<dbReference type="PANTHER" id="PTHR43649:SF32">
    <property type="entry name" value="SUGAR BINDING SECRETED PROTEIN"/>
    <property type="match status" value="1"/>
</dbReference>
<dbReference type="SUPFAM" id="SSF53850">
    <property type="entry name" value="Periplasmic binding protein-like II"/>
    <property type="match status" value="1"/>
</dbReference>
<feature type="signal peptide" evidence="1">
    <location>
        <begin position="1"/>
        <end position="23"/>
    </location>
</feature>
<evidence type="ECO:0000313" key="2">
    <source>
        <dbReference type="EMBL" id="MSS84665.1"/>
    </source>
</evidence>
<evidence type="ECO:0000313" key="3">
    <source>
        <dbReference type="Proteomes" id="UP000470875"/>
    </source>
</evidence>
<dbReference type="Pfam" id="PF13416">
    <property type="entry name" value="SBP_bac_8"/>
    <property type="match status" value="1"/>
</dbReference>
<organism evidence="2 3">
    <name type="scientific">Scrofimicrobium canadense</name>
    <dbReference type="NCBI Taxonomy" id="2652290"/>
    <lineage>
        <taxon>Bacteria</taxon>
        <taxon>Bacillati</taxon>
        <taxon>Actinomycetota</taxon>
        <taxon>Actinomycetes</taxon>
        <taxon>Actinomycetales</taxon>
        <taxon>Actinomycetaceae</taxon>
        <taxon>Scrofimicrobium</taxon>
    </lineage>
</organism>
<keyword evidence="3" id="KW-1185">Reference proteome</keyword>
<dbReference type="AlphaFoldDB" id="A0A6N7W5S7"/>
<protein>
    <submittedName>
        <fullName evidence="2">Extracellular solute-binding protein</fullName>
    </submittedName>
</protein>
<proteinExistence type="predicted"/>
<dbReference type="EMBL" id="VULO01000008">
    <property type="protein sequence ID" value="MSS84665.1"/>
    <property type="molecule type" value="Genomic_DNA"/>
</dbReference>
<feature type="chain" id="PRO_5038335561" evidence="1">
    <location>
        <begin position="24"/>
        <end position="434"/>
    </location>
</feature>
<dbReference type="InterPro" id="IPR006059">
    <property type="entry name" value="SBP"/>
</dbReference>
<dbReference type="PANTHER" id="PTHR43649">
    <property type="entry name" value="ARABINOSE-BINDING PROTEIN-RELATED"/>
    <property type="match status" value="1"/>
</dbReference>
<dbReference type="InterPro" id="IPR050490">
    <property type="entry name" value="Bact_solute-bd_prot1"/>
</dbReference>
<dbReference type="Gene3D" id="3.40.190.10">
    <property type="entry name" value="Periplasmic binding protein-like II"/>
    <property type="match status" value="1"/>
</dbReference>
<dbReference type="RefSeq" id="WP_154545233.1">
    <property type="nucleotide sequence ID" value="NZ_VULO01000008.1"/>
</dbReference>
<accession>A0A6N7W5S7</accession>
<dbReference type="PROSITE" id="PS51257">
    <property type="entry name" value="PROKAR_LIPOPROTEIN"/>
    <property type="match status" value="1"/>
</dbReference>
<comment type="caution">
    <text evidence="2">The sequence shown here is derived from an EMBL/GenBank/DDBJ whole genome shotgun (WGS) entry which is preliminary data.</text>
</comment>